<keyword evidence="2" id="KW-0067">ATP-binding</keyword>
<dbReference type="SUPFAM" id="SSF52540">
    <property type="entry name" value="P-loop containing nucleoside triphosphate hydrolases"/>
    <property type="match status" value="1"/>
</dbReference>
<dbReference type="RefSeq" id="WP_055259414.1">
    <property type="nucleotide sequence ID" value="NZ_CABIXL010000005.1"/>
</dbReference>
<dbReference type="Gene3D" id="1.10.1420.10">
    <property type="match status" value="1"/>
</dbReference>
<keyword evidence="4" id="KW-0472">Membrane</keyword>
<evidence type="ECO:0000256" key="2">
    <source>
        <dbReference type="ARBA" id="ARBA00022840"/>
    </source>
</evidence>
<dbReference type="SUPFAM" id="SSF48334">
    <property type="entry name" value="DNA repair protein MutS, domain III"/>
    <property type="match status" value="1"/>
</dbReference>
<dbReference type="InterPro" id="IPR045076">
    <property type="entry name" value="MutS"/>
</dbReference>
<accession>A0ABM9URS3</accession>
<dbReference type="PANTHER" id="PTHR11361">
    <property type="entry name" value="DNA MISMATCH REPAIR PROTEIN MUTS FAMILY MEMBER"/>
    <property type="match status" value="1"/>
</dbReference>
<protein>
    <submittedName>
        <fullName evidence="6">DNA mismatch repair protein mutS</fullName>
    </submittedName>
</protein>
<evidence type="ECO:0000259" key="5">
    <source>
        <dbReference type="SMART" id="SM00534"/>
    </source>
</evidence>
<dbReference type="PANTHER" id="PTHR11361:SF152">
    <property type="entry name" value="DNA MISMATCH REPAIR PROTEIN"/>
    <property type="match status" value="1"/>
</dbReference>
<dbReference type="Proteomes" id="UP000095488">
    <property type="component" value="Unassembled WGS sequence"/>
</dbReference>
<dbReference type="InterPro" id="IPR027417">
    <property type="entry name" value="P-loop_NTPase"/>
</dbReference>
<evidence type="ECO:0000256" key="4">
    <source>
        <dbReference type="SAM" id="Phobius"/>
    </source>
</evidence>
<name>A0ABM9URS3_SARVE</name>
<keyword evidence="3" id="KW-0238">DNA-binding</keyword>
<comment type="caution">
    <text evidence="6">The sequence shown here is derived from an EMBL/GenBank/DDBJ whole genome shotgun (WGS) entry which is preliminary data.</text>
</comment>
<keyword evidence="4" id="KW-0812">Transmembrane</keyword>
<proteinExistence type="predicted"/>
<organism evidence="6 7">
    <name type="scientific">Sarcina ventriculi</name>
    <name type="common">Clostridium ventriculi</name>
    <dbReference type="NCBI Taxonomy" id="1267"/>
    <lineage>
        <taxon>Bacteria</taxon>
        <taxon>Bacillati</taxon>
        <taxon>Bacillota</taxon>
        <taxon>Clostridia</taxon>
        <taxon>Eubacteriales</taxon>
        <taxon>Clostridiaceae</taxon>
        <taxon>Sarcina</taxon>
    </lineage>
</organism>
<dbReference type="Gene3D" id="3.40.50.300">
    <property type="entry name" value="P-loop containing nucleotide triphosphate hydrolases"/>
    <property type="match status" value="1"/>
</dbReference>
<reference evidence="6 7" key="1">
    <citation type="submission" date="2015-09" db="EMBL/GenBank/DDBJ databases">
        <authorList>
            <consortium name="Pathogen Informatics"/>
        </authorList>
    </citation>
    <scope>NUCLEOTIDE SEQUENCE [LARGE SCALE GENOMIC DNA]</scope>
    <source>
        <strain evidence="6 7">2789STDY5834858</strain>
    </source>
</reference>
<evidence type="ECO:0000256" key="1">
    <source>
        <dbReference type="ARBA" id="ARBA00022741"/>
    </source>
</evidence>
<keyword evidence="4" id="KW-1133">Transmembrane helix</keyword>
<gene>
    <name evidence="6" type="primary">mutS_2</name>
    <name evidence="6" type="ORF">ERS852473_01664</name>
</gene>
<feature type="transmembrane region" description="Helical" evidence="4">
    <location>
        <begin position="342"/>
        <end position="361"/>
    </location>
</feature>
<evidence type="ECO:0000256" key="3">
    <source>
        <dbReference type="ARBA" id="ARBA00023125"/>
    </source>
</evidence>
<evidence type="ECO:0000313" key="6">
    <source>
        <dbReference type="EMBL" id="CUO01315.1"/>
    </source>
</evidence>
<dbReference type="Pfam" id="PF00488">
    <property type="entry name" value="MutS_V"/>
    <property type="match status" value="1"/>
</dbReference>
<evidence type="ECO:0000313" key="7">
    <source>
        <dbReference type="Proteomes" id="UP000095488"/>
    </source>
</evidence>
<sequence length="519" mass="59887">MEFAGAAVKADYGKDSTKKSNIKNVRKYFDMVEKQEETLDEQTWNDLDMDNVYKKVDRTYSSVGEAVLYKMLRNPTKDEKVLKERDRVISYFDENARLRNKLSIMFYKLGRDRKNTFLDMIQDELVVNKAKYFVYSFLGKIMPIILILMAIFLGPQYIMGLLVLACINMLINNKEKDIVKSHGLLYLRDIINAANDVSSVRDEKIDFYLEKVRKSRKEIKSIDLATKSIQLANMWGGLLEFISVLFLLEESAYYKISDLLKNRKETFLNLYEDLGEIEALISIASYKKSIENRYTKPTFKKDSKLYIVDGRHPLLIDGVPNSVKMKKKGIVLTGTNMSGKSTFLRMIGINMIFAQTFYFAVAKKYEAPFFRIVTSINPNDNLSEGKSYYMAEAEALLRIINALNDEIPVFCAIDEIFRGTNPVERIAASAEILTYINERNAISIVTTHDRELVDILKDNYEFHYFSESVSKKNGLNFDYKLKDGVSKTKNAIKLLDFIGYPKEIIKKSFERAEKVDGFI</sequence>
<keyword evidence="7" id="KW-1185">Reference proteome</keyword>
<dbReference type="InterPro" id="IPR000432">
    <property type="entry name" value="DNA_mismatch_repair_MutS_C"/>
</dbReference>
<feature type="domain" description="DNA mismatch repair proteins mutS family" evidence="5">
    <location>
        <begin position="327"/>
        <end position="513"/>
    </location>
</feature>
<dbReference type="EMBL" id="CYZR01000005">
    <property type="protein sequence ID" value="CUO01315.1"/>
    <property type="molecule type" value="Genomic_DNA"/>
</dbReference>
<dbReference type="InterPro" id="IPR036187">
    <property type="entry name" value="DNA_mismatch_repair_MutS_sf"/>
</dbReference>
<keyword evidence="1" id="KW-0547">Nucleotide-binding</keyword>
<dbReference type="SMART" id="SM00534">
    <property type="entry name" value="MUTSac"/>
    <property type="match status" value="1"/>
</dbReference>